<dbReference type="Gene3D" id="3.40.30.10">
    <property type="entry name" value="Glutaredoxin"/>
    <property type="match status" value="1"/>
</dbReference>
<evidence type="ECO:0000313" key="3">
    <source>
        <dbReference type="Proteomes" id="UP001150830"/>
    </source>
</evidence>
<comment type="caution">
    <text evidence="2">The sequence shown here is derived from an EMBL/GenBank/DDBJ whole genome shotgun (WGS) entry which is preliminary data.</text>
</comment>
<proteinExistence type="predicted"/>
<dbReference type="Proteomes" id="UP001150830">
    <property type="component" value="Unassembled WGS sequence"/>
</dbReference>
<dbReference type="InterPro" id="IPR036282">
    <property type="entry name" value="Glutathione-S-Trfase_C_sf"/>
</dbReference>
<dbReference type="AlphaFoldDB" id="A0A9X3IQZ4"/>
<dbReference type="Pfam" id="PF04399">
    <property type="entry name" value="Glutaredoxin2_C"/>
    <property type="match status" value="1"/>
</dbReference>
<feature type="domain" description="Glutaredoxin 2 C-terminal" evidence="1">
    <location>
        <begin position="93"/>
        <end position="217"/>
    </location>
</feature>
<evidence type="ECO:0000259" key="1">
    <source>
        <dbReference type="Pfam" id="PF04399"/>
    </source>
</evidence>
<protein>
    <recommendedName>
        <fullName evidence="1">Glutaredoxin 2 C-terminal domain-containing protein</fullName>
    </recommendedName>
</protein>
<sequence length="218" mass="24518">MKLYLDEHCPSCIAAEMLAHYHQLPLQKVHPLNDDLDTRYQQLDAQPLPVLEHPQADLTGGLDVVQLLSNLGSPQQPLRAGLPARRQQLLKQLASVDYNSNCLLFPRYLQAGFASLATESAREHFRQQKEALINQTFAQALANSNLHLQRLQTVLAQLPAPDLPSAFGQRLSEDDLVIFPRLRNFTLLAGLQMPEVWQQYLQEVSALAAIPLFHDRAC</sequence>
<dbReference type="InterPro" id="IPR036249">
    <property type="entry name" value="Thioredoxin-like_sf"/>
</dbReference>
<accession>A0A9X3IQZ4</accession>
<dbReference type="SUPFAM" id="SSF47616">
    <property type="entry name" value="GST C-terminal domain-like"/>
    <property type="match status" value="1"/>
</dbReference>
<keyword evidence="3" id="KW-1185">Reference proteome</keyword>
<dbReference type="EMBL" id="JAPNOA010000016">
    <property type="protein sequence ID" value="MCY0964311.1"/>
    <property type="molecule type" value="Genomic_DNA"/>
</dbReference>
<dbReference type="InterPro" id="IPR007494">
    <property type="entry name" value="Glutaredoxin2_C"/>
</dbReference>
<dbReference type="Gene3D" id="1.20.1050.10">
    <property type="match status" value="1"/>
</dbReference>
<gene>
    <name evidence="2" type="ORF">OUO13_03865</name>
</gene>
<organism evidence="2 3">
    <name type="scientific">Parathalassolituus penaei</name>
    <dbReference type="NCBI Taxonomy" id="2997323"/>
    <lineage>
        <taxon>Bacteria</taxon>
        <taxon>Pseudomonadati</taxon>
        <taxon>Pseudomonadota</taxon>
        <taxon>Gammaproteobacteria</taxon>
        <taxon>Oceanospirillales</taxon>
        <taxon>Oceanospirillaceae</taxon>
        <taxon>Parathalassolituus</taxon>
    </lineage>
</organism>
<evidence type="ECO:0000313" key="2">
    <source>
        <dbReference type="EMBL" id="MCY0964311.1"/>
    </source>
</evidence>
<dbReference type="RefSeq" id="WP_283172528.1">
    <property type="nucleotide sequence ID" value="NZ_JAPNOA010000016.1"/>
</dbReference>
<name>A0A9X3IQZ4_9GAMM</name>
<reference evidence="2" key="1">
    <citation type="submission" date="2022-11" db="EMBL/GenBank/DDBJ databases">
        <title>Parathalassolutuus dongxingensis gen. nov., sp. nov., a novel member of family Oceanospirillaceae isolated from a coastal shrimp pond in Guangxi, China.</title>
        <authorList>
            <person name="Chen H."/>
        </authorList>
    </citation>
    <scope>NUCLEOTIDE SEQUENCE</scope>
    <source>
        <strain evidence="2">G-43</strain>
    </source>
</reference>
<dbReference type="SUPFAM" id="SSF52833">
    <property type="entry name" value="Thioredoxin-like"/>
    <property type="match status" value="1"/>
</dbReference>